<evidence type="ECO:0000313" key="9">
    <source>
        <dbReference type="EMBL" id="MET1489253.1"/>
    </source>
</evidence>
<gene>
    <name evidence="5 9" type="primary">recX</name>
    <name evidence="9" type="ORF">ABVT11_05410</name>
</gene>
<evidence type="ECO:0000259" key="7">
    <source>
        <dbReference type="Pfam" id="PF21981"/>
    </source>
</evidence>
<comment type="subcellular location">
    <subcellularLocation>
        <location evidence="1 5">Cytoplasm</location>
    </subcellularLocation>
</comment>
<comment type="caution">
    <text evidence="9">The sequence shown here is derived from an EMBL/GenBank/DDBJ whole genome shotgun (WGS) entry which is preliminary data.</text>
</comment>
<accession>A0ABV2CMW4</accession>
<dbReference type="InterPro" id="IPR053924">
    <property type="entry name" value="RecX_HTH_2nd"/>
</dbReference>
<organism evidence="9 10">
    <name type="scientific">Uliginosibacterium paludis</name>
    <dbReference type="NCBI Taxonomy" id="1615952"/>
    <lineage>
        <taxon>Bacteria</taxon>
        <taxon>Pseudomonadati</taxon>
        <taxon>Pseudomonadota</taxon>
        <taxon>Betaproteobacteria</taxon>
        <taxon>Rhodocyclales</taxon>
        <taxon>Zoogloeaceae</taxon>
        <taxon>Uliginosibacterium</taxon>
    </lineage>
</organism>
<keyword evidence="10" id="KW-1185">Reference proteome</keyword>
<evidence type="ECO:0000259" key="6">
    <source>
        <dbReference type="Pfam" id="PF02631"/>
    </source>
</evidence>
<dbReference type="PANTHER" id="PTHR33602:SF1">
    <property type="entry name" value="REGULATORY PROTEIN RECX FAMILY PROTEIN"/>
    <property type="match status" value="1"/>
</dbReference>
<feature type="domain" description="RecX second three-helical" evidence="6">
    <location>
        <begin position="55"/>
        <end position="94"/>
    </location>
</feature>
<evidence type="ECO:0000256" key="3">
    <source>
        <dbReference type="ARBA" id="ARBA00018111"/>
    </source>
</evidence>
<evidence type="ECO:0000313" key="10">
    <source>
        <dbReference type="Proteomes" id="UP001548590"/>
    </source>
</evidence>
<dbReference type="InterPro" id="IPR053926">
    <property type="entry name" value="RecX_HTH_1st"/>
</dbReference>
<protein>
    <recommendedName>
        <fullName evidence="3 5">Regulatory protein RecX</fullName>
    </recommendedName>
</protein>
<dbReference type="RefSeq" id="WP_345924474.1">
    <property type="nucleotide sequence ID" value="NZ_JBDIVF010000001.1"/>
</dbReference>
<comment type="similarity">
    <text evidence="2 5">Belongs to the RecX family.</text>
</comment>
<keyword evidence="4 5" id="KW-0963">Cytoplasm</keyword>
<dbReference type="Pfam" id="PF21981">
    <property type="entry name" value="RecX_HTH3"/>
    <property type="match status" value="1"/>
</dbReference>
<evidence type="ECO:0000256" key="5">
    <source>
        <dbReference type="HAMAP-Rule" id="MF_01114"/>
    </source>
</evidence>
<dbReference type="NCBIfam" id="NF001055">
    <property type="entry name" value="PRK00117.2-5"/>
    <property type="match status" value="1"/>
</dbReference>
<proteinExistence type="inferred from homology"/>
<dbReference type="Proteomes" id="UP001548590">
    <property type="component" value="Unassembled WGS sequence"/>
</dbReference>
<dbReference type="EMBL" id="JBEWLZ010000002">
    <property type="protein sequence ID" value="MET1489253.1"/>
    <property type="molecule type" value="Genomic_DNA"/>
</dbReference>
<sequence length="156" mass="17632">MKPPGSGSLAARALRMLANREHSREELRRKLASKAQEGDDVEAVLDRMQESGFQSDQRFAESFVRSRGGRFGAGRIRRELEERGVASELAADAMGETLPADELDRARAIWARKFGQIPQDRKEWARQARFMQARGFAVDVIRKLLKEPFDESAEGQ</sequence>
<evidence type="ECO:0000256" key="4">
    <source>
        <dbReference type="ARBA" id="ARBA00022490"/>
    </source>
</evidence>
<feature type="domain" description="RecX first three-helical" evidence="8">
    <location>
        <begin position="12"/>
        <end position="48"/>
    </location>
</feature>
<dbReference type="InterPro" id="IPR003783">
    <property type="entry name" value="Regulatory_RecX"/>
</dbReference>
<dbReference type="Pfam" id="PF02631">
    <property type="entry name" value="RecX_HTH2"/>
    <property type="match status" value="1"/>
</dbReference>
<dbReference type="PANTHER" id="PTHR33602">
    <property type="entry name" value="REGULATORY PROTEIN RECX FAMILY PROTEIN"/>
    <property type="match status" value="1"/>
</dbReference>
<evidence type="ECO:0000256" key="2">
    <source>
        <dbReference type="ARBA" id="ARBA00009695"/>
    </source>
</evidence>
<evidence type="ECO:0000259" key="8">
    <source>
        <dbReference type="Pfam" id="PF21982"/>
    </source>
</evidence>
<dbReference type="InterPro" id="IPR036388">
    <property type="entry name" value="WH-like_DNA-bd_sf"/>
</dbReference>
<name>A0ABV2CMW4_9RHOO</name>
<feature type="domain" description="RecX third three-helical" evidence="7">
    <location>
        <begin position="101"/>
        <end position="145"/>
    </location>
</feature>
<evidence type="ECO:0000256" key="1">
    <source>
        <dbReference type="ARBA" id="ARBA00004496"/>
    </source>
</evidence>
<reference evidence="9 10" key="1">
    <citation type="submission" date="2024-07" db="EMBL/GenBank/DDBJ databases">
        <title>Uliginosibacterium paludis KCTC:42655.</title>
        <authorList>
            <person name="Kim M.K."/>
        </authorList>
    </citation>
    <scope>NUCLEOTIDE SEQUENCE [LARGE SCALE GENOMIC DNA]</scope>
    <source>
        <strain evidence="9 10">KCTC 42655</strain>
    </source>
</reference>
<dbReference type="Gene3D" id="1.10.10.10">
    <property type="entry name" value="Winged helix-like DNA-binding domain superfamily/Winged helix DNA-binding domain"/>
    <property type="match status" value="3"/>
</dbReference>
<dbReference type="HAMAP" id="MF_01114">
    <property type="entry name" value="RecX"/>
    <property type="match status" value="1"/>
</dbReference>
<comment type="function">
    <text evidence="5">Modulates RecA activity.</text>
</comment>
<dbReference type="Pfam" id="PF21982">
    <property type="entry name" value="RecX_HTH1"/>
    <property type="match status" value="1"/>
</dbReference>
<dbReference type="InterPro" id="IPR053925">
    <property type="entry name" value="RecX_HTH_3rd"/>
</dbReference>